<dbReference type="AlphaFoldDB" id="A0AB34FL74"/>
<keyword evidence="3" id="KW-1185">Reference proteome</keyword>
<evidence type="ECO:0000313" key="2">
    <source>
        <dbReference type="EMBL" id="KAJ6439166.1"/>
    </source>
</evidence>
<dbReference type="Proteomes" id="UP001163105">
    <property type="component" value="Unassembled WGS sequence"/>
</dbReference>
<feature type="chain" id="PRO_5044303669" evidence="1">
    <location>
        <begin position="17"/>
        <end position="81"/>
    </location>
</feature>
<evidence type="ECO:0000256" key="1">
    <source>
        <dbReference type="SAM" id="SignalP"/>
    </source>
</evidence>
<organism evidence="2 3">
    <name type="scientific">Purpureocillium lavendulum</name>
    <dbReference type="NCBI Taxonomy" id="1247861"/>
    <lineage>
        <taxon>Eukaryota</taxon>
        <taxon>Fungi</taxon>
        <taxon>Dikarya</taxon>
        <taxon>Ascomycota</taxon>
        <taxon>Pezizomycotina</taxon>
        <taxon>Sordariomycetes</taxon>
        <taxon>Hypocreomycetidae</taxon>
        <taxon>Hypocreales</taxon>
        <taxon>Ophiocordycipitaceae</taxon>
        <taxon>Purpureocillium</taxon>
    </lineage>
</organism>
<dbReference type="EMBL" id="JAQHRD010000007">
    <property type="protein sequence ID" value="KAJ6439166.1"/>
    <property type="molecule type" value="Genomic_DNA"/>
</dbReference>
<name>A0AB34FL74_9HYPO</name>
<comment type="caution">
    <text evidence="2">The sequence shown here is derived from an EMBL/GenBank/DDBJ whole genome shotgun (WGS) entry which is preliminary data.</text>
</comment>
<protein>
    <submittedName>
        <fullName evidence="2">Farnesyl pyrophosphate synthase</fullName>
    </submittedName>
</protein>
<reference evidence="2" key="1">
    <citation type="submission" date="2023-01" db="EMBL/GenBank/DDBJ databases">
        <title>The growth and conidiation of Purpureocillium lavendulum are regulated by nitrogen source and histone H3K14 acetylation.</title>
        <authorList>
            <person name="Tang P."/>
            <person name="Han J."/>
            <person name="Zhang C."/>
            <person name="Tang P."/>
            <person name="Qi F."/>
            <person name="Zhang K."/>
            <person name="Liang L."/>
        </authorList>
    </citation>
    <scope>NUCLEOTIDE SEQUENCE</scope>
    <source>
        <strain evidence="2">YMF1.00683</strain>
    </source>
</reference>
<gene>
    <name evidence="2" type="ORF">O9K51_08577</name>
</gene>
<proteinExistence type="predicted"/>
<keyword evidence="1" id="KW-0732">Signal</keyword>
<sequence length="81" mass="8363">MKYTTTLLVLVASAAAVPAEMEPRMGKDDCKVNGNNGKKICCSGLLNCLVGGSCSNQAYCCNTNAPAGTLVNVALLNCVHI</sequence>
<feature type="signal peptide" evidence="1">
    <location>
        <begin position="1"/>
        <end position="16"/>
    </location>
</feature>
<evidence type="ECO:0000313" key="3">
    <source>
        <dbReference type="Proteomes" id="UP001163105"/>
    </source>
</evidence>
<accession>A0AB34FL74</accession>